<accession>A0A1I2Y3P4</accession>
<evidence type="ECO:0008006" key="3">
    <source>
        <dbReference type="Google" id="ProtNLM"/>
    </source>
</evidence>
<organism evidence="1 2">
    <name type="scientific">Modicisalibacter xianhensis</name>
    <dbReference type="NCBI Taxonomy" id="442341"/>
    <lineage>
        <taxon>Bacteria</taxon>
        <taxon>Pseudomonadati</taxon>
        <taxon>Pseudomonadota</taxon>
        <taxon>Gammaproteobacteria</taxon>
        <taxon>Oceanospirillales</taxon>
        <taxon>Halomonadaceae</taxon>
        <taxon>Modicisalibacter</taxon>
    </lineage>
</organism>
<evidence type="ECO:0000313" key="1">
    <source>
        <dbReference type="EMBL" id="SFH20388.1"/>
    </source>
</evidence>
<dbReference type="STRING" id="442341.SAMN04487959_101218"/>
<keyword evidence="2" id="KW-1185">Reference proteome</keyword>
<dbReference type="AlphaFoldDB" id="A0A1I2Y3P4"/>
<reference evidence="1 2" key="1">
    <citation type="submission" date="2016-10" db="EMBL/GenBank/DDBJ databases">
        <authorList>
            <person name="de Groot N.N."/>
        </authorList>
    </citation>
    <scope>NUCLEOTIDE SEQUENCE [LARGE SCALE GENOMIC DNA]</scope>
    <source>
        <strain evidence="1 2">CGMCC 1.6848</strain>
    </source>
</reference>
<proteinExistence type="predicted"/>
<dbReference type="InterPro" id="IPR015003">
    <property type="entry name" value="DUF1853"/>
</dbReference>
<evidence type="ECO:0000313" key="2">
    <source>
        <dbReference type="Proteomes" id="UP000199040"/>
    </source>
</evidence>
<dbReference type="Pfam" id="PF08907">
    <property type="entry name" value="DUF1853"/>
    <property type="match status" value="1"/>
</dbReference>
<gene>
    <name evidence="1" type="ORF">SAMN04487959_101218</name>
</gene>
<sequence length="319" mass="36058">MSEHDNADSSRELAWLRHPQVRDLAWLLQAPDLLSTPFPGRPSLVALGLADPDERRAWLNDMECRPQALEAMTGPRLTGRLGHYHEVLWHFLLDSAPGTRLLAHNLPVRDDKRTLGEIDVLYSARNDPQPIHLELAIKYYLGLPQGPGAADSQARWIGPGCADSLAIKRQRTIVSQLPLSHTHEARAVLRPYTDQTPLQHLAMPGTLFHPWSADETAGLPLPREATPEALMGDWLPIADWPAYLNGRQHWRGAFLNKPYWLAPPREETLEDLTTLTQALRAHFAQWRAPRQLALRDPAGRWRRVFVVDDTWPAVTTLPV</sequence>
<dbReference type="Proteomes" id="UP000199040">
    <property type="component" value="Unassembled WGS sequence"/>
</dbReference>
<name>A0A1I2Y3P4_9GAMM</name>
<dbReference type="EMBL" id="FOPY01000001">
    <property type="protein sequence ID" value="SFH20388.1"/>
    <property type="molecule type" value="Genomic_DNA"/>
</dbReference>
<protein>
    <recommendedName>
        <fullName evidence="3">DUF1853 family protein</fullName>
    </recommendedName>
</protein>
<dbReference type="RefSeq" id="WP_092842786.1">
    <property type="nucleotide sequence ID" value="NZ_FOPY01000001.1"/>
</dbReference>